<sequence length="98" mass="10705">MYNAEPHSAIRDARVTAVIERLQATRRAPVRGNPMQSGSRDPHDYAEQGFSIHPEQGELIYLLCRGACAPSASPSSRLRSECRRSISPPRCATMAAAP</sequence>
<accession>A0A1G7M0D0</accession>
<dbReference type="AlphaFoldDB" id="A0A1G7M0D0"/>
<name>A0A1G7M0D0_9BRAD</name>
<evidence type="ECO:0000256" key="1">
    <source>
        <dbReference type="SAM" id="MobiDB-lite"/>
    </source>
</evidence>
<evidence type="ECO:0000313" key="3">
    <source>
        <dbReference type="Proteomes" id="UP000199245"/>
    </source>
</evidence>
<feature type="region of interest" description="Disordered" evidence="1">
    <location>
        <begin position="26"/>
        <end position="48"/>
    </location>
</feature>
<proteinExistence type="predicted"/>
<evidence type="ECO:0000313" key="2">
    <source>
        <dbReference type="EMBL" id="SDF54649.1"/>
    </source>
</evidence>
<organism evidence="2 3">
    <name type="scientific">Bradyrhizobium brasilense</name>
    <dbReference type="NCBI Taxonomy" id="1419277"/>
    <lineage>
        <taxon>Bacteria</taxon>
        <taxon>Pseudomonadati</taxon>
        <taxon>Pseudomonadota</taxon>
        <taxon>Alphaproteobacteria</taxon>
        <taxon>Hyphomicrobiales</taxon>
        <taxon>Nitrobacteraceae</taxon>
        <taxon>Bradyrhizobium</taxon>
    </lineage>
</organism>
<protein>
    <submittedName>
        <fullName evidence="2">Uncharacterized protein</fullName>
    </submittedName>
</protein>
<gene>
    <name evidence="2" type="ORF">SAMN05216337_106045</name>
</gene>
<dbReference type="RefSeq" id="WP_233443136.1">
    <property type="nucleotide sequence ID" value="NZ_FMZW01000060.1"/>
</dbReference>
<dbReference type="EMBL" id="FMZW01000060">
    <property type="protein sequence ID" value="SDF54649.1"/>
    <property type="molecule type" value="Genomic_DNA"/>
</dbReference>
<dbReference type="Proteomes" id="UP000199245">
    <property type="component" value="Unassembled WGS sequence"/>
</dbReference>
<reference evidence="2 3" key="1">
    <citation type="submission" date="2016-10" db="EMBL/GenBank/DDBJ databases">
        <authorList>
            <person name="de Groot N.N."/>
        </authorList>
    </citation>
    <scope>NUCLEOTIDE SEQUENCE [LARGE SCALE GENOMIC DNA]</scope>
    <source>
        <strain evidence="2 3">R5</strain>
    </source>
</reference>